<dbReference type="InterPro" id="IPR004360">
    <property type="entry name" value="Glyas_Fos-R_dOase_dom"/>
</dbReference>
<dbReference type="Gene3D" id="3.30.720.110">
    <property type="match status" value="1"/>
</dbReference>
<accession>A0A1A9LCZ4</accession>
<dbReference type="SUPFAM" id="SSF54593">
    <property type="entry name" value="Glyoxalase/Bleomycin resistance protein/Dihydroxybiphenyl dioxygenase"/>
    <property type="match status" value="1"/>
</dbReference>
<dbReference type="AlphaFoldDB" id="A0A1A9LCZ4"/>
<dbReference type="Gene3D" id="3.30.720.120">
    <property type="match status" value="1"/>
</dbReference>
<dbReference type="STRING" id="1385699.A7A78_04355"/>
<evidence type="ECO:0000259" key="1">
    <source>
        <dbReference type="PROSITE" id="PS51819"/>
    </source>
</evidence>
<dbReference type="InterPro" id="IPR037523">
    <property type="entry name" value="VOC_core"/>
</dbReference>
<dbReference type="PANTHER" id="PTHR34109">
    <property type="entry name" value="BNAUNNG04460D PROTEIN-RELATED"/>
    <property type="match status" value="1"/>
</dbReference>
<dbReference type="InterPro" id="IPR029068">
    <property type="entry name" value="Glyas_Bleomycin-R_OHBP_Dase"/>
</dbReference>
<evidence type="ECO:0000313" key="3">
    <source>
        <dbReference type="Proteomes" id="UP000077552"/>
    </source>
</evidence>
<proteinExistence type="predicted"/>
<dbReference type="Proteomes" id="UP000077552">
    <property type="component" value="Unassembled WGS sequence"/>
</dbReference>
<dbReference type="PANTHER" id="PTHR34109:SF1">
    <property type="entry name" value="VOC DOMAIN-CONTAINING PROTEIN"/>
    <property type="match status" value="1"/>
</dbReference>
<name>A0A1A9LCZ4_9FLAO</name>
<comment type="caution">
    <text evidence="2">The sequence shown here is derived from an EMBL/GenBank/DDBJ whole genome shotgun (WGS) entry which is preliminary data.</text>
</comment>
<keyword evidence="3" id="KW-1185">Reference proteome</keyword>
<dbReference type="EMBL" id="LXIE01000023">
    <property type="protein sequence ID" value="OAD91053.1"/>
    <property type="molecule type" value="Genomic_DNA"/>
</dbReference>
<organism evidence="2 3">
    <name type="scientific">Aequorivita soesokkakensis</name>
    <dbReference type="NCBI Taxonomy" id="1385699"/>
    <lineage>
        <taxon>Bacteria</taxon>
        <taxon>Pseudomonadati</taxon>
        <taxon>Bacteroidota</taxon>
        <taxon>Flavobacteriia</taxon>
        <taxon>Flavobacteriales</taxon>
        <taxon>Flavobacteriaceae</taxon>
        <taxon>Aequorivita</taxon>
    </lineage>
</organism>
<dbReference type="Pfam" id="PF00903">
    <property type="entry name" value="Glyoxalase"/>
    <property type="match status" value="1"/>
</dbReference>
<dbReference type="PROSITE" id="PS51819">
    <property type="entry name" value="VOC"/>
    <property type="match status" value="1"/>
</dbReference>
<evidence type="ECO:0000313" key="2">
    <source>
        <dbReference type="EMBL" id="OAD91053.1"/>
    </source>
</evidence>
<protein>
    <submittedName>
        <fullName evidence="2">Glyoxalase</fullName>
    </submittedName>
</protein>
<gene>
    <name evidence="2" type="ORF">A7A78_04355</name>
</gene>
<feature type="domain" description="VOC" evidence="1">
    <location>
        <begin position="7"/>
        <end position="136"/>
    </location>
</feature>
<sequence>MRNNMSKYGAIPAMSYKDANAAVDFLTNAFGFKEHFVYRDEKNMVHHAELSLGNAMVMIGPQRKESEFGKMTGTPAQANGLNTQTAYIIIDEVDNHYKNAKAHGAKIVMDIKDEDYGGRGYSCKDPEGNIWSFGSYNPYESK</sequence>
<reference evidence="2 3" key="1">
    <citation type="submission" date="2016-05" db="EMBL/GenBank/DDBJ databases">
        <title>Genome sequencing of Vitellibacter soesokkakensis RSSK-12.</title>
        <authorList>
            <person name="Thevarajoo S."/>
            <person name="Selvaratnam C."/>
            <person name="Goh K.M."/>
            <person name="Chan K.-G."/>
            <person name="Chong C.S."/>
        </authorList>
    </citation>
    <scope>NUCLEOTIDE SEQUENCE [LARGE SCALE GENOMIC DNA]</scope>
    <source>
        <strain evidence="2 3">RSSK-12</strain>
    </source>
</reference>